<gene>
    <name evidence="7" type="ORF">CXY01_29930</name>
</gene>
<dbReference type="PANTHER" id="PTHR36115">
    <property type="entry name" value="PROLINE-RICH ANTIGEN HOMOLOG-RELATED"/>
    <property type="match status" value="1"/>
</dbReference>
<keyword evidence="3" id="KW-0812">Transmembrane</keyword>
<dbReference type="InterPro" id="IPR051791">
    <property type="entry name" value="Pra-immunoreactive"/>
</dbReference>
<dbReference type="Pfam" id="PF06271">
    <property type="entry name" value="RDD"/>
    <property type="match status" value="1"/>
</dbReference>
<dbReference type="PANTHER" id="PTHR36115:SF6">
    <property type="entry name" value="PROLINE-RICH ANTIGEN HOMOLOG"/>
    <property type="match status" value="1"/>
</dbReference>
<dbReference type="InterPro" id="IPR010432">
    <property type="entry name" value="RDD"/>
</dbReference>
<organism evidence="7 8">
    <name type="scientific">Cellulomonas xylanilytica</name>
    <dbReference type="NCBI Taxonomy" id="233583"/>
    <lineage>
        <taxon>Bacteria</taxon>
        <taxon>Bacillati</taxon>
        <taxon>Actinomycetota</taxon>
        <taxon>Actinomycetes</taxon>
        <taxon>Micrococcales</taxon>
        <taxon>Cellulomonadaceae</taxon>
        <taxon>Cellulomonas</taxon>
    </lineage>
</organism>
<dbReference type="RefSeq" id="WP_186813420.1">
    <property type="nucleotide sequence ID" value="NZ_BJUB01000009.1"/>
</dbReference>
<sequence>MTDTAVVPTDLATPADGPPLASWTRRVIAALLDGAILSGATWIVLGTRSSEPSLTPTFDLGPTPDDPVAWSTSPWLVGLLLAMLAVQGWTGATPGKRVAGVAVVRASDGLPIGFLASAARVVAHLLDAILFIGYLRPLWSPRKQTFADSLVGTLAVQTREPPAHPWFARFRREPSAVGSTVVSVAALGLCVLGVAFSSTQTSAGSEQETDVPCVAGVESVTASVDSTRHVQTFLDRRLWVTRSSVEPAQTALSITWTWVDADLGATRRTHEIDLLDADGEVVSVIEQELPFDSPAVLDPMRITPFDLSAGGRDWTVESRLVADGVLVASCTVSQGDWDSVHLG</sequence>
<keyword evidence="8" id="KW-1185">Reference proteome</keyword>
<comment type="subcellular location">
    <subcellularLocation>
        <location evidence="1">Cell membrane</location>
        <topology evidence="1">Multi-pass membrane protein</topology>
    </subcellularLocation>
</comment>
<feature type="domain" description="RDD" evidence="6">
    <location>
        <begin position="20"/>
        <end position="150"/>
    </location>
</feature>
<accession>A0A510V6H5</accession>
<dbReference type="EMBL" id="BJUB01000009">
    <property type="protein sequence ID" value="GEK22473.1"/>
    <property type="molecule type" value="Genomic_DNA"/>
</dbReference>
<reference evidence="7 8" key="1">
    <citation type="submission" date="2019-07" db="EMBL/GenBank/DDBJ databases">
        <title>Whole genome shotgun sequence of Cellulomonas xylanilytica NBRC 101102.</title>
        <authorList>
            <person name="Hosoyama A."/>
            <person name="Uohara A."/>
            <person name="Ohji S."/>
            <person name="Ichikawa N."/>
        </authorList>
    </citation>
    <scope>NUCLEOTIDE SEQUENCE [LARGE SCALE GENOMIC DNA]</scope>
    <source>
        <strain evidence="7 8">NBRC 101102</strain>
    </source>
</reference>
<name>A0A510V6H5_9CELL</name>
<comment type="caution">
    <text evidence="7">The sequence shown here is derived from an EMBL/GenBank/DDBJ whole genome shotgun (WGS) entry which is preliminary data.</text>
</comment>
<evidence type="ECO:0000313" key="7">
    <source>
        <dbReference type="EMBL" id="GEK22473.1"/>
    </source>
</evidence>
<evidence type="ECO:0000256" key="5">
    <source>
        <dbReference type="ARBA" id="ARBA00023136"/>
    </source>
</evidence>
<keyword evidence="4" id="KW-1133">Transmembrane helix</keyword>
<evidence type="ECO:0000256" key="3">
    <source>
        <dbReference type="ARBA" id="ARBA00022692"/>
    </source>
</evidence>
<dbReference type="GO" id="GO:0005886">
    <property type="term" value="C:plasma membrane"/>
    <property type="evidence" value="ECO:0007669"/>
    <property type="project" value="UniProtKB-SubCell"/>
</dbReference>
<proteinExistence type="predicted"/>
<evidence type="ECO:0000259" key="6">
    <source>
        <dbReference type="Pfam" id="PF06271"/>
    </source>
</evidence>
<evidence type="ECO:0000256" key="2">
    <source>
        <dbReference type="ARBA" id="ARBA00022475"/>
    </source>
</evidence>
<keyword evidence="5" id="KW-0472">Membrane</keyword>
<protein>
    <recommendedName>
        <fullName evidence="6">RDD domain-containing protein</fullName>
    </recommendedName>
</protein>
<dbReference type="Proteomes" id="UP000321118">
    <property type="component" value="Unassembled WGS sequence"/>
</dbReference>
<evidence type="ECO:0000313" key="8">
    <source>
        <dbReference type="Proteomes" id="UP000321118"/>
    </source>
</evidence>
<evidence type="ECO:0000256" key="4">
    <source>
        <dbReference type="ARBA" id="ARBA00022989"/>
    </source>
</evidence>
<evidence type="ECO:0000256" key="1">
    <source>
        <dbReference type="ARBA" id="ARBA00004651"/>
    </source>
</evidence>
<keyword evidence="2" id="KW-1003">Cell membrane</keyword>
<dbReference type="AlphaFoldDB" id="A0A510V6H5"/>